<organism evidence="2 3">
    <name type="scientific">Cnephaeus nilssonii</name>
    <name type="common">Northern bat</name>
    <name type="synonym">Eptesicus nilssonii</name>
    <dbReference type="NCBI Taxonomy" id="3371016"/>
    <lineage>
        <taxon>Eukaryota</taxon>
        <taxon>Metazoa</taxon>
        <taxon>Chordata</taxon>
        <taxon>Craniata</taxon>
        <taxon>Vertebrata</taxon>
        <taxon>Euteleostomi</taxon>
        <taxon>Mammalia</taxon>
        <taxon>Eutheria</taxon>
        <taxon>Laurasiatheria</taxon>
        <taxon>Chiroptera</taxon>
        <taxon>Yangochiroptera</taxon>
        <taxon>Vespertilionidae</taxon>
        <taxon>Cnephaeus</taxon>
    </lineage>
</organism>
<feature type="region of interest" description="Disordered" evidence="1">
    <location>
        <begin position="68"/>
        <end position="143"/>
    </location>
</feature>
<sequence>MENRGDKQMDPPALRCGVRTGPCCTWRGCSCRERALGEELQPQPPRGPRAAYWLSTFGQVGKYLEKLFNSSGKSKDAKKSKDVKNPKKTDNSTKAPPVNARRPPPANATNLPPPNPAKPLNPTNAPPRNATQPCPPTSSYGPR</sequence>
<evidence type="ECO:0000313" key="3">
    <source>
        <dbReference type="Proteomes" id="UP001177744"/>
    </source>
</evidence>
<evidence type="ECO:0000313" key="2">
    <source>
        <dbReference type="EMBL" id="KAK1331132.1"/>
    </source>
</evidence>
<dbReference type="EMBL" id="JAULJE010000020">
    <property type="protein sequence ID" value="KAK1331132.1"/>
    <property type="molecule type" value="Genomic_DNA"/>
</dbReference>
<protein>
    <submittedName>
        <fullName evidence="2">Uncharacterized protein</fullName>
    </submittedName>
</protein>
<name>A0AA40HH36_CNENI</name>
<feature type="compositionally biased region" description="Pro residues" evidence="1">
    <location>
        <begin position="102"/>
        <end position="119"/>
    </location>
</feature>
<accession>A0AA40HH36</accession>
<feature type="compositionally biased region" description="Polar residues" evidence="1">
    <location>
        <begin position="129"/>
        <end position="143"/>
    </location>
</feature>
<evidence type="ECO:0000256" key="1">
    <source>
        <dbReference type="SAM" id="MobiDB-lite"/>
    </source>
</evidence>
<reference evidence="2" key="1">
    <citation type="submission" date="2023-06" db="EMBL/GenBank/DDBJ databases">
        <title>Reference genome for the Northern bat (Eptesicus nilssonii), a most northern bat species.</title>
        <authorList>
            <person name="Laine V.N."/>
            <person name="Pulliainen A.T."/>
            <person name="Lilley T.M."/>
        </authorList>
    </citation>
    <scope>NUCLEOTIDE SEQUENCE</scope>
    <source>
        <strain evidence="2">BLF_Eptnil</strain>
        <tissue evidence="2">Kidney</tissue>
    </source>
</reference>
<dbReference type="Proteomes" id="UP001177744">
    <property type="component" value="Unassembled WGS sequence"/>
</dbReference>
<feature type="compositionally biased region" description="Basic and acidic residues" evidence="1">
    <location>
        <begin position="73"/>
        <end position="91"/>
    </location>
</feature>
<proteinExistence type="predicted"/>
<comment type="caution">
    <text evidence="2">The sequence shown here is derived from an EMBL/GenBank/DDBJ whole genome shotgun (WGS) entry which is preliminary data.</text>
</comment>
<keyword evidence="3" id="KW-1185">Reference proteome</keyword>
<dbReference type="AlphaFoldDB" id="A0AA40HH36"/>
<gene>
    <name evidence="2" type="ORF">QTO34_009081</name>
</gene>